<accession>J4HTT0</accession>
<dbReference type="OrthoDB" id="3267419at2759"/>
<dbReference type="Proteomes" id="UP000006352">
    <property type="component" value="Unassembled WGS sequence"/>
</dbReference>
<dbReference type="EMBL" id="HE796948">
    <property type="protein sequence ID" value="CCL99707.1"/>
    <property type="molecule type" value="Genomic_DNA"/>
</dbReference>
<evidence type="ECO:0000313" key="2">
    <source>
        <dbReference type="Proteomes" id="UP000006352"/>
    </source>
</evidence>
<organism evidence="1 2">
    <name type="scientific">Fibroporia radiculosa</name>
    <dbReference type="NCBI Taxonomy" id="599839"/>
    <lineage>
        <taxon>Eukaryota</taxon>
        <taxon>Fungi</taxon>
        <taxon>Dikarya</taxon>
        <taxon>Basidiomycota</taxon>
        <taxon>Agaricomycotina</taxon>
        <taxon>Agaricomycetes</taxon>
        <taxon>Polyporales</taxon>
        <taxon>Fibroporiaceae</taxon>
        <taxon>Fibroporia</taxon>
    </lineage>
</organism>
<reference evidence="1 2" key="1">
    <citation type="journal article" date="2012" name="Appl. Environ. Microbiol.">
        <title>Short-read sequencing for genomic analysis of the brown rot fungus Fibroporia radiculosa.</title>
        <authorList>
            <person name="Tang J.D."/>
            <person name="Perkins A.D."/>
            <person name="Sonstegard T.S."/>
            <person name="Schroeder S.G."/>
            <person name="Burgess S.C."/>
            <person name="Diehl S.V."/>
        </authorList>
    </citation>
    <scope>NUCLEOTIDE SEQUENCE [LARGE SCALE GENOMIC DNA]</scope>
    <source>
        <strain evidence="1 2">TFFH 294</strain>
    </source>
</reference>
<dbReference type="InParanoid" id="J4HTT0"/>
<protein>
    <submittedName>
        <fullName evidence="1">Uncharacterized protein</fullName>
    </submittedName>
</protein>
<keyword evidence="2" id="KW-1185">Reference proteome</keyword>
<dbReference type="RefSeq" id="XP_012178990.1">
    <property type="nucleotide sequence ID" value="XM_012323600.1"/>
</dbReference>
<name>J4HTT0_9APHY</name>
<evidence type="ECO:0000313" key="1">
    <source>
        <dbReference type="EMBL" id="CCL99707.1"/>
    </source>
</evidence>
<proteinExistence type="predicted"/>
<dbReference type="AlphaFoldDB" id="J4HTT0"/>
<gene>
    <name evidence="1" type="ORF">FIBRA_01729</name>
</gene>
<dbReference type="GeneID" id="24094618"/>
<sequence length="242" mass="27046">MISDQGVCPTKLKRPPVNTFDALLVRLEQLFPSFNSVILVQEAISEQFFFVNLDDLKKRCGLSDCSVREDLNDRHQWPLFIQLRETPTLLWPPPKRLSQVLSELLRYGEEGASAHRGAAILSLDSTDAVPLAAFLLDYPVAYVPASADQTSFLADVSLDVYECVFRPGVVEAQRLSLTNGEHIVMKFSCPSAIYSAEEVGELSAPKLTQRLSDKFGNRLREAGLPDSFLIRHTTQVHDRVSL</sequence>
<dbReference type="HOGENOM" id="CLU_086728_0_0_1"/>